<protein>
    <recommendedName>
        <fullName evidence="1">Nif11 domain-containing protein</fullName>
    </recommendedName>
</protein>
<feature type="domain" description="Nif11" evidence="1">
    <location>
        <begin position="1"/>
        <end position="48"/>
    </location>
</feature>
<dbReference type="InterPro" id="IPR022516">
    <property type="entry name" value="CHP03798_Ocin"/>
</dbReference>
<dbReference type="AlphaFoldDB" id="A0A382UIM3"/>
<name>A0A382UIM3_9ZZZZ</name>
<accession>A0A382UIM3</accession>
<reference evidence="2" key="1">
    <citation type="submission" date="2018-05" db="EMBL/GenBank/DDBJ databases">
        <authorList>
            <person name="Lanie J.A."/>
            <person name="Ng W.-L."/>
            <person name="Kazmierczak K.M."/>
            <person name="Andrzejewski T.M."/>
            <person name="Davidsen T.M."/>
            <person name="Wayne K.J."/>
            <person name="Tettelin H."/>
            <person name="Glass J.I."/>
            <person name="Rusch D."/>
            <person name="Podicherti R."/>
            <person name="Tsui H.-C.T."/>
            <person name="Winkler M.E."/>
        </authorList>
    </citation>
    <scope>NUCLEOTIDE SEQUENCE</scope>
</reference>
<proteinExistence type="predicted"/>
<organism evidence="2">
    <name type="scientific">marine metagenome</name>
    <dbReference type="NCBI Taxonomy" id="408172"/>
    <lineage>
        <taxon>unclassified sequences</taxon>
        <taxon>metagenomes</taxon>
        <taxon>ecological metagenomes</taxon>
    </lineage>
</organism>
<evidence type="ECO:0000313" key="2">
    <source>
        <dbReference type="EMBL" id="SVD34123.1"/>
    </source>
</evidence>
<dbReference type="InterPro" id="IPR012903">
    <property type="entry name" value="Nif11"/>
</dbReference>
<dbReference type="EMBL" id="UINC01144545">
    <property type="protein sequence ID" value="SVD34123.1"/>
    <property type="molecule type" value="Genomic_DNA"/>
</dbReference>
<gene>
    <name evidence="2" type="ORF">METZ01_LOCUS386977</name>
</gene>
<sequence length="107" mass="11532">MSDDQFQEFIAAIKSKPELLEKLRPVDTVSDLRAVAAELGFSISGEDLMDRVMNAYSELSDQELEQVAGGAAAKGKWGQSTVCTDMCKLTCGGTQFCPTSPETPKPI</sequence>
<feature type="non-terminal residue" evidence="2">
    <location>
        <position position="107"/>
    </location>
</feature>
<dbReference type="Pfam" id="PF07862">
    <property type="entry name" value="Nif11"/>
    <property type="match status" value="1"/>
</dbReference>
<dbReference type="NCBIfam" id="TIGR03798">
    <property type="entry name" value="leader_Nif11"/>
    <property type="match status" value="1"/>
</dbReference>
<evidence type="ECO:0000259" key="1">
    <source>
        <dbReference type="Pfam" id="PF07862"/>
    </source>
</evidence>